<dbReference type="PANTHER" id="PTHR11161:SF0">
    <property type="entry name" value="O-ACYLTRANSFERASE LIKE PROTEIN"/>
    <property type="match status" value="1"/>
</dbReference>
<protein>
    <recommendedName>
        <fullName evidence="2">Acyltransferase 3 domain-containing protein</fullName>
    </recommendedName>
</protein>
<keyword evidence="4" id="KW-1185">Reference proteome</keyword>
<keyword evidence="1" id="KW-1133">Transmembrane helix</keyword>
<dbReference type="Pfam" id="PF01757">
    <property type="entry name" value="Acyl_transf_3"/>
    <property type="match status" value="1"/>
</dbReference>
<evidence type="ECO:0000313" key="3">
    <source>
        <dbReference type="EMBL" id="CAK0784659.1"/>
    </source>
</evidence>
<feature type="transmembrane region" description="Helical" evidence="1">
    <location>
        <begin position="232"/>
        <end position="252"/>
    </location>
</feature>
<dbReference type="AlphaFoldDB" id="A0AAV1ICB0"/>
<sequence>MLGSRNTGVVRCTFKGASDPAKQQIAYSSSISKEGGLQALHGIRALACIAIVLGHCMFALGYAWPQRHTEWYHALEQHSWMLALVNLAEPAMDTLLILSGFLAANSLLPAMQGKGAALPAVRQYYSKRMQRMLPSYYSVLALVYAAFLPILGLQNVRAPEAQQAISTLWFNEGDGCPDKLWANFLFVNNNMRRAGCMKYAWSQAVQMQFYLLCPLLMLCLRPAAQKGLERRLAKASGVIIAAVTAYRAVIALDFQLPVPVFGPLDDPEALDLMTRTLKVSYYSLLPRLTHLAFGMLGACAVRSPGTTYFVRSRKRMTGGLSTLAAALLCATLLSNRYGPEPVEGHPLNSPAAKVIGVAGVTGLLQPAALTLLVCCAVLGVSRRVTRALAWTGWRRMADVSYEMYLIHPMVMYAVWTVLPPSAWFDVQKPSALAFLAVSAIVMWCSVGLAKVHHRIWSRLLQR</sequence>
<organism evidence="3 4">
    <name type="scientific">Coccomyxa viridis</name>
    <dbReference type="NCBI Taxonomy" id="1274662"/>
    <lineage>
        <taxon>Eukaryota</taxon>
        <taxon>Viridiplantae</taxon>
        <taxon>Chlorophyta</taxon>
        <taxon>core chlorophytes</taxon>
        <taxon>Trebouxiophyceae</taxon>
        <taxon>Trebouxiophyceae incertae sedis</taxon>
        <taxon>Coccomyxaceae</taxon>
        <taxon>Coccomyxa</taxon>
    </lineage>
</organism>
<keyword evidence="1" id="KW-0812">Transmembrane</keyword>
<feature type="transmembrane region" description="Helical" evidence="1">
    <location>
        <begin position="199"/>
        <end position="220"/>
    </location>
</feature>
<feature type="transmembrane region" description="Helical" evidence="1">
    <location>
        <begin position="291"/>
        <end position="310"/>
    </location>
</feature>
<dbReference type="InterPro" id="IPR052728">
    <property type="entry name" value="O2_lipid_transport_reg"/>
</dbReference>
<evidence type="ECO:0000313" key="4">
    <source>
        <dbReference type="Proteomes" id="UP001314263"/>
    </source>
</evidence>
<gene>
    <name evidence="3" type="ORF">CVIRNUC_007863</name>
</gene>
<feature type="transmembrane region" description="Helical" evidence="1">
    <location>
        <begin position="354"/>
        <end position="380"/>
    </location>
</feature>
<evidence type="ECO:0000259" key="2">
    <source>
        <dbReference type="Pfam" id="PF01757"/>
    </source>
</evidence>
<accession>A0AAV1ICB0</accession>
<dbReference type="PANTHER" id="PTHR11161">
    <property type="entry name" value="O-ACYLTRANSFERASE"/>
    <property type="match status" value="1"/>
</dbReference>
<dbReference type="Proteomes" id="UP001314263">
    <property type="component" value="Unassembled WGS sequence"/>
</dbReference>
<proteinExistence type="predicted"/>
<feature type="transmembrane region" description="Helical" evidence="1">
    <location>
        <begin position="317"/>
        <end position="334"/>
    </location>
</feature>
<feature type="transmembrane region" description="Helical" evidence="1">
    <location>
        <begin position="401"/>
        <end position="418"/>
    </location>
</feature>
<feature type="transmembrane region" description="Helical" evidence="1">
    <location>
        <begin position="430"/>
        <end position="449"/>
    </location>
</feature>
<name>A0AAV1ICB0_9CHLO</name>
<comment type="caution">
    <text evidence="3">The sequence shown here is derived from an EMBL/GenBank/DDBJ whole genome shotgun (WGS) entry which is preliminary data.</text>
</comment>
<dbReference type="InterPro" id="IPR002656">
    <property type="entry name" value="Acyl_transf_3_dom"/>
</dbReference>
<feature type="domain" description="Acyltransferase 3" evidence="2">
    <location>
        <begin position="39"/>
        <end position="448"/>
    </location>
</feature>
<keyword evidence="1" id="KW-0472">Membrane</keyword>
<feature type="transmembrane region" description="Helical" evidence="1">
    <location>
        <begin position="43"/>
        <end position="64"/>
    </location>
</feature>
<feature type="transmembrane region" description="Helical" evidence="1">
    <location>
        <begin position="132"/>
        <end position="151"/>
    </location>
</feature>
<evidence type="ECO:0000256" key="1">
    <source>
        <dbReference type="SAM" id="Phobius"/>
    </source>
</evidence>
<dbReference type="GO" id="GO:0016747">
    <property type="term" value="F:acyltransferase activity, transferring groups other than amino-acyl groups"/>
    <property type="evidence" value="ECO:0007669"/>
    <property type="project" value="InterPro"/>
</dbReference>
<reference evidence="3 4" key="1">
    <citation type="submission" date="2023-10" db="EMBL/GenBank/DDBJ databases">
        <authorList>
            <person name="Maclean D."/>
            <person name="Macfadyen A."/>
        </authorList>
    </citation>
    <scope>NUCLEOTIDE SEQUENCE [LARGE SCALE GENOMIC DNA]</scope>
</reference>
<dbReference type="EMBL" id="CAUYUE010000011">
    <property type="protein sequence ID" value="CAK0784659.1"/>
    <property type="molecule type" value="Genomic_DNA"/>
</dbReference>